<dbReference type="OrthoDB" id="9766496at2"/>
<dbReference type="InterPro" id="IPR027417">
    <property type="entry name" value="P-loop_NTPase"/>
</dbReference>
<proteinExistence type="inferred from homology"/>
<evidence type="ECO:0000256" key="3">
    <source>
        <dbReference type="ARBA" id="ARBA00022475"/>
    </source>
</evidence>
<evidence type="ECO:0000256" key="5">
    <source>
        <dbReference type="ARBA" id="ARBA00022989"/>
    </source>
</evidence>
<dbReference type="PANTHER" id="PTHR37937">
    <property type="entry name" value="CONJUGATIVE TRANSFER: DNA TRANSPORT"/>
    <property type="match status" value="1"/>
</dbReference>
<dbReference type="EMBL" id="CP037423">
    <property type="protein sequence ID" value="QDV42540.1"/>
    <property type="molecule type" value="Genomic_DNA"/>
</dbReference>
<dbReference type="CDD" id="cd01127">
    <property type="entry name" value="TrwB_TraG_TraD_VirD4"/>
    <property type="match status" value="1"/>
</dbReference>
<dbReference type="Pfam" id="PF02534">
    <property type="entry name" value="T4SS-DNA_transf"/>
    <property type="match status" value="1"/>
</dbReference>
<evidence type="ECO:0000256" key="2">
    <source>
        <dbReference type="ARBA" id="ARBA00008806"/>
    </source>
</evidence>
<organism evidence="7 8">
    <name type="scientific">Stieleria neptunia</name>
    <dbReference type="NCBI Taxonomy" id="2527979"/>
    <lineage>
        <taxon>Bacteria</taxon>
        <taxon>Pseudomonadati</taxon>
        <taxon>Planctomycetota</taxon>
        <taxon>Planctomycetia</taxon>
        <taxon>Pirellulales</taxon>
        <taxon>Pirellulaceae</taxon>
        <taxon>Stieleria</taxon>
    </lineage>
</organism>
<keyword evidence="8" id="KW-1185">Reference proteome</keyword>
<gene>
    <name evidence="7" type="primary">traG</name>
    <name evidence="7" type="ORF">Enr13x_23880</name>
</gene>
<keyword evidence="6" id="KW-0472">Membrane</keyword>
<dbReference type="PANTHER" id="PTHR37937:SF1">
    <property type="entry name" value="CONJUGATIVE TRANSFER: DNA TRANSPORT"/>
    <property type="match status" value="1"/>
</dbReference>
<dbReference type="AlphaFoldDB" id="A0A518HNW1"/>
<evidence type="ECO:0000256" key="6">
    <source>
        <dbReference type="ARBA" id="ARBA00023136"/>
    </source>
</evidence>
<name>A0A518HNW1_9BACT</name>
<protein>
    <submittedName>
        <fullName evidence="7">Conjugal transfer protein TraG</fullName>
    </submittedName>
</protein>
<accession>A0A518HNW1</accession>
<evidence type="ECO:0000256" key="1">
    <source>
        <dbReference type="ARBA" id="ARBA00004651"/>
    </source>
</evidence>
<dbReference type="Proteomes" id="UP000319004">
    <property type="component" value="Chromosome"/>
</dbReference>
<comment type="subcellular location">
    <subcellularLocation>
        <location evidence="1">Cell membrane</location>
        <topology evidence="1">Multi-pass membrane protein</topology>
    </subcellularLocation>
</comment>
<dbReference type="InterPro" id="IPR003688">
    <property type="entry name" value="TraG/VirD4"/>
</dbReference>
<dbReference type="SUPFAM" id="SSF52540">
    <property type="entry name" value="P-loop containing nucleoside triphosphate hydrolases"/>
    <property type="match status" value="1"/>
</dbReference>
<dbReference type="InterPro" id="IPR051539">
    <property type="entry name" value="T4SS-coupling_protein"/>
</dbReference>
<keyword evidence="4" id="KW-0812">Transmembrane</keyword>
<dbReference type="GO" id="GO:0005886">
    <property type="term" value="C:plasma membrane"/>
    <property type="evidence" value="ECO:0007669"/>
    <property type="project" value="UniProtKB-SubCell"/>
</dbReference>
<evidence type="ECO:0000256" key="4">
    <source>
        <dbReference type="ARBA" id="ARBA00022692"/>
    </source>
</evidence>
<keyword evidence="3" id="KW-1003">Cell membrane</keyword>
<comment type="similarity">
    <text evidence="2">Belongs to the VirD4/TraG family.</text>
</comment>
<dbReference type="KEGG" id="snep:Enr13x_23880"/>
<reference evidence="7 8" key="1">
    <citation type="submission" date="2019-03" db="EMBL/GenBank/DDBJ databases">
        <title>Deep-cultivation of Planctomycetes and their phenomic and genomic characterization uncovers novel biology.</title>
        <authorList>
            <person name="Wiegand S."/>
            <person name="Jogler M."/>
            <person name="Boedeker C."/>
            <person name="Pinto D."/>
            <person name="Vollmers J."/>
            <person name="Rivas-Marin E."/>
            <person name="Kohn T."/>
            <person name="Peeters S.H."/>
            <person name="Heuer A."/>
            <person name="Rast P."/>
            <person name="Oberbeckmann S."/>
            <person name="Bunk B."/>
            <person name="Jeske O."/>
            <person name="Meyerdierks A."/>
            <person name="Storesund J.E."/>
            <person name="Kallscheuer N."/>
            <person name="Luecker S."/>
            <person name="Lage O.M."/>
            <person name="Pohl T."/>
            <person name="Merkel B.J."/>
            <person name="Hornburger P."/>
            <person name="Mueller R.-W."/>
            <person name="Bruemmer F."/>
            <person name="Labrenz M."/>
            <person name="Spormann A.M."/>
            <person name="Op den Camp H."/>
            <person name="Overmann J."/>
            <person name="Amann R."/>
            <person name="Jetten M.S.M."/>
            <person name="Mascher T."/>
            <person name="Medema M.H."/>
            <person name="Devos D.P."/>
            <person name="Kaster A.-K."/>
            <person name="Ovreas L."/>
            <person name="Rohde M."/>
            <person name="Galperin M.Y."/>
            <person name="Jogler C."/>
        </authorList>
    </citation>
    <scope>NUCLEOTIDE SEQUENCE [LARGE SCALE GENOMIC DNA]</scope>
    <source>
        <strain evidence="7 8">Enr13</strain>
    </source>
</reference>
<evidence type="ECO:0000313" key="8">
    <source>
        <dbReference type="Proteomes" id="UP000319004"/>
    </source>
</evidence>
<sequence length="526" mass="57900">MARYVDEYDFGDVLADLPRGRDADHVGRPPNAYFEHPANIAATESLSFDVRENVESKLFLGVTGGKVVTGQRMPDGRVPRWVQGGVPQGVADDRHHFLLAGSRGGKGRAFLVNNLIALPSMTSSLTIDPKGDLAATTARYRAEALGQEVAVTDMFDCSGSKTRKFRKGLNVIDGLCRADRKTFTADAMLIADALVVESESIENPHWDECTKEAISGLCAHIATHSNYSDGQRNLVTVWELAAAACEPDPNDAHAFALENEMLANDAAGGYVRAVARAFYSRTGDEFASVASNMRRHLSFIGIEAMQDALRGPCVDPAKIKNGSLAWYVSIPTMRDHALKGFKRLCVQTCLAACEKEQQQFGNQAVFFLDEFHALGRMKCIETAIAQFAGLGVKLVIVLQDLSQIQRIYPKSWQTFLGNAGTLQTFAGNDEATLSYLSKRVGEAVTVSHSSNQPSRDQVLESANSGMSWALGNKPLLTPTELEFYFARDDAKLRQLVLRPGYRPMVLQRCFYDKSEYFAGRFDRRDT</sequence>
<keyword evidence="5" id="KW-1133">Transmembrane helix</keyword>
<evidence type="ECO:0000313" key="7">
    <source>
        <dbReference type="EMBL" id="QDV42540.1"/>
    </source>
</evidence>
<dbReference type="Gene3D" id="3.40.50.300">
    <property type="entry name" value="P-loop containing nucleotide triphosphate hydrolases"/>
    <property type="match status" value="1"/>
</dbReference>